<dbReference type="EMBL" id="JAHWQX010000004">
    <property type="protein sequence ID" value="MBW3098922.1"/>
    <property type="molecule type" value="Genomic_DNA"/>
</dbReference>
<dbReference type="InterPro" id="IPR046087">
    <property type="entry name" value="DUF6105"/>
</dbReference>
<gene>
    <name evidence="2" type="ORF">KY465_16705</name>
</gene>
<feature type="transmembrane region" description="Helical" evidence="1">
    <location>
        <begin position="59"/>
        <end position="77"/>
    </location>
</feature>
<evidence type="ECO:0000256" key="1">
    <source>
        <dbReference type="SAM" id="Phobius"/>
    </source>
</evidence>
<evidence type="ECO:0000313" key="3">
    <source>
        <dbReference type="Proteomes" id="UP001430804"/>
    </source>
</evidence>
<name>A0ABS6WU12_9HYPH</name>
<protein>
    <submittedName>
        <fullName evidence="2">Uncharacterized protein</fullName>
    </submittedName>
</protein>
<organism evidence="2 3">
    <name type="scientific">Pseudohoeflea coraliihabitans</name>
    <dbReference type="NCBI Taxonomy" id="2860393"/>
    <lineage>
        <taxon>Bacteria</taxon>
        <taxon>Pseudomonadati</taxon>
        <taxon>Pseudomonadota</taxon>
        <taxon>Alphaproteobacteria</taxon>
        <taxon>Hyphomicrobiales</taxon>
        <taxon>Rhizobiaceae</taxon>
        <taxon>Pseudohoeflea</taxon>
    </lineage>
</organism>
<keyword evidence="1" id="KW-1133">Transmembrane helix</keyword>
<dbReference type="Pfam" id="PF19600">
    <property type="entry name" value="DUF6105"/>
    <property type="match status" value="1"/>
</dbReference>
<keyword evidence="1" id="KW-0812">Transmembrane</keyword>
<reference evidence="2" key="1">
    <citation type="submission" date="2021-07" db="EMBL/GenBank/DDBJ databases">
        <title>Pseudohoeflea marina sp. nov. a polyhydroxyalcanoate-producing bacterium.</title>
        <authorList>
            <person name="Zheng W."/>
            <person name="Yu S."/>
            <person name="Huang Y."/>
        </authorList>
    </citation>
    <scope>NUCLEOTIDE SEQUENCE</scope>
    <source>
        <strain evidence="2">DP4N28-3</strain>
    </source>
</reference>
<keyword evidence="1" id="KW-0472">Membrane</keyword>
<dbReference type="Proteomes" id="UP001430804">
    <property type="component" value="Unassembled WGS sequence"/>
</dbReference>
<evidence type="ECO:0000313" key="2">
    <source>
        <dbReference type="EMBL" id="MBW3098922.1"/>
    </source>
</evidence>
<accession>A0ABS6WU12</accession>
<dbReference type="RefSeq" id="WP_219203219.1">
    <property type="nucleotide sequence ID" value="NZ_JAHWQX010000004.1"/>
</dbReference>
<keyword evidence="3" id="KW-1185">Reference proteome</keyword>
<proteinExistence type="predicted"/>
<sequence>MKWLLGMWAAPLFLLGSWYGLSYYDISFGTRILSRDLHDLVFAIYGEILGMAPESIPPLVLKAIIIDSLVLFGFVYLRRHRRAIYAWLKATFGRTRTDPDAG</sequence>
<comment type="caution">
    <text evidence="2">The sequence shown here is derived from an EMBL/GenBank/DDBJ whole genome shotgun (WGS) entry which is preliminary data.</text>
</comment>